<keyword evidence="3" id="KW-1185">Reference proteome</keyword>
<evidence type="ECO:0000313" key="3">
    <source>
        <dbReference type="Proteomes" id="UP000187209"/>
    </source>
</evidence>
<dbReference type="Proteomes" id="UP000187209">
    <property type="component" value="Unassembled WGS sequence"/>
</dbReference>
<accession>A0A1R2CTU7</accession>
<evidence type="ECO:0000256" key="1">
    <source>
        <dbReference type="SAM" id="MobiDB-lite"/>
    </source>
</evidence>
<feature type="region of interest" description="Disordered" evidence="1">
    <location>
        <begin position="340"/>
        <end position="370"/>
    </location>
</feature>
<proteinExistence type="predicted"/>
<feature type="compositionally biased region" description="Low complexity" evidence="1">
    <location>
        <begin position="353"/>
        <end position="370"/>
    </location>
</feature>
<name>A0A1R2CTU7_9CILI</name>
<dbReference type="OrthoDB" id="326881at2759"/>
<protein>
    <submittedName>
        <fullName evidence="2">Uncharacterized protein</fullName>
    </submittedName>
</protein>
<comment type="caution">
    <text evidence="2">The sequence shown here is derived from an EMBL/GenBank/DDBJ whole genome shotgun (WGS) entry which is preliminary data.</text>
</comment>
<dbReference type="EMBL" id="MPUH01000061">
    <property type="protein sequence ID" value="OMJ92427.1"/>
    <property type="molecule type" value="Genomic_DNA"/>
</dbReference>
<sequence>MKNKSFKWLLEALSESNIRIRVLSTYVLQSFLATDYFYNEDDILKHRKILYNLTNKEVIESINQDTHLSSKCGKHPIALGYSRSGRVNFTDTSLKEYLQNPHHNFTYIQKNIAICRESFDYYSSLVTLKEYSYEISIVKKSNEQSIKVKNKLLMQRLKDIMQAVVHVVELASSCKVRKLHLDFIKDDFDSFWLTYCHGCLVAQELKPVSEARTFRQLRVKEEIVQKGHFRIETPESSDCSLQSDYDLKPQITLKKSNSGKILTRANPDFIELICRNRAKYRAENKLQLPSLLFYAEPEEVKKEKEFIINMIEGPNLKFPKVERPRKSLWTKPIEARHFGFDSRPRQSSPMIVSWFSSDSKSQSPKSPCSP</sequence>
<dbReference type="AlphaFoldDB" id="A0A1R2CTU7"/>
<organism evidence="2 3">
    <name type="scientific">Stentor coeruleus</name>
    <dbReference type="NCBI Taxonomy" id="5963"/>
    <lineage>
        <taxon>Eukaryota</taxon>
        <taxon>Sar</taxon>
        <taxon>Alveolata</taxon>
        <taxon>Ciliophora</taxon>
        <taxon>Postciliodesmatophora</taxon>
        <taxon>Heterotrichea</taxon>
        <taxon>Heterotrichida</taxon>
        <taxon>Stentoridae</taxon>
        <taxon>Stentor</taxon>
    </lineage>
</organism>
<reference evidence="2 3" key="1">
    <citation type="submission" date="2016-11" db="EMBL/GenBank/DDBJ databases">
        <title>The macronuclear genome of Stentor coeruleus: a giant cell with tiny introns.</title>
        <authorList>
            <person name="Slabodnick M."/>
            <person name="Ruby J.G."/>
            <person name="Reiff S.B."/>
            <person name="Swart E.C."/>
            <person name="Gosai S."/>
            <person name="Prabakaran S."/>
            <person name="Witkowska E."/>
            <person name="Larue G.E."/>
            <person name="Fisher S."/>
            <person name="Freeman R.M."/>
            <person name="Gunawardena J."/>
            <person name="Chu W."/>
            <person name="Stover N.A."/>
            <person name="Gregory B.D."/>
            <person name="Nowacki M."/>
            <person name="Derisi J."/>
            <person name="Roy S.W."/>
            <person name="Marshall W.F."/>
            <person name="Sood P."/>
        </authorList>
    </citation>
    <scope>NUCLEOTIDE SEQUENCE [LARGE SCALE GENOMIC DNA]</scope>
    <source>
        <strain evidence="2">WM001</strain>
    </source>
</reference>
<evidence type="ECO:0000313" key="2">
    <source>
        <dbReference type="EMBL" id="OMJ92427.1"/>
    </source>
</evidence>
<gene>
    <name evidence="2" type="ORF">SteCoe_4764</name>
</gene>